<keyword evidence="1" id="KW-0812">Transmembrane</keyword>
<feature type="transmembrane region" description="Helical" evidence="1">
    <location>
        <begin position="22"/>
        <end position="43"/>
    </location>
</feature>
<accession>A0A7D9N8R5</accession>
<feature type="transmembrane region" description="Helical" evidence="1">
    <location>
        <begin position="165"/>
        <end position="185"/>
    </location>
</feature>
<dbReference type="KEGG" id="ljn:T285_03355"/>
<feature type="transmembrane region" description="Helical" evidence="1">
    <location>
        <begin position="240"/>
        <end position="260"/>
    </location>
</feature>
<feature type="transmembrane region" description="Helical" evidence="1">
    <location>
        <begin position="133"/>
        <end position="153"/>
    </location>
</feature>
<reference evidence="2 3" key="1">
    <citation type="journal article" date="2014" name="Genome Announc.">
        <title>Complete Genome Sequences of Lactobacillus johnsonii Strain N6.2 and Lactobacillus reuteri Strain TD1.</title>
        <authorList>
            <person name="Leonard M.T."/>
            <person name="Valladares R.B."/>
            <person name="Ardissone A."/>
            <person name="Gonzalez C.F."/>
            <person name="Lorca G.L."/>
            <person name="Triplett E.W."/>
        </authorList>
    </citation>
    <scope>NUCLEOTIDE SEQUENCE [LARGE SCALE GENOMIC DNA]</scope>
    <source>
        <strain evidence="2 3">N6.2</strain>
    </source>
</reference>
<dbReference type="Proteomes" id="UP000018522">
    <property type="component" value="Chromosome"/>
</dbReference>
<dbReference type="AlphaFoldDB" id="A0A7D9N8R5"/>
<feature type="transmembrane region" description="Helical" evidence="1">
    <location>
        <begin position="49"/>
        <end position="72"/>
    </location>
</feature>
<feature type="transmembrane region" description="Helical" evidence="1">
    <location>
        <begin position="192"/>
        <end position="208"/>
    </location>
</feature>
<evidence type="ECO:0000313" key="3">
    <source>
        <dbReference type="Proteomes" id="UP000018522"/>
    </source>
</evidence>
<feature type="transmembrane region" description="Helical" evidence="1">
    <location>
        <begin position="102"/>
        <end position="121"/>
    </location>
</feature>
<gene>
    <name evidence="2" type="ORF">T285_03355</name>
</gene>
<evidence type="ECO:0008006" key="4">
    <source>
        <dbReference type="Google" id="ProtNLM"/>
    </source>
</evidence>
<protein>
    <recommendedName>
        <fullName evidence="4">Polysaccharide polymerase</fullName>
    </recommendedName>
</protein>
<proteinExistence type="predicted"/>
<feature type="transmembrane region" description="Helical" evidence="1">
    <location>
        <begin position="344"/>
        <end position="362"/>
    </location>
</feature>
<evidence type="ECO:0000256" key="1">
    <source>
        <dbReference type="SAM" id="Phobius"/>
    </source>
</evidence>
<feature type="transmembrane region" description="Helical" evidence="1">
    <location>
        <begin position="311"/>
        <end position="332"/>
    </location>
</feature>
<name>A0A7D9N8R5_LACJH</name>
<dbReference type="RefSeq" id="WP_023599423.1">
    <property type="nucleotide sequence ID" value="NC_022909.1"/>
</dbReference>
<dbReference type="EMBL" id="CP006811">
    <property type="protein sequence ID" value="AHA98153.1"/>
    <property type="molecule type" value="Genomic_DNA"/>
</dbReference>
<keyword evidence="1" id="KW-0472">Membrane</keyword>
<feature type="transmembrane region" description="Helical" evidence="1">
    <location>
        <begin position="214"/>
        <end position="233"/>
    </location>
</feature>
<sequence>MGSNTSLDVYPLDSGFYKGMQYLARAIYAIFIFLHVIGPTRLVVLHPEISGLFTLISKDCLFLLIVIGLTAVIKSKKNIALFTVSIGILIIVKMSLHSSGVAFGGLTALYLLFFILPVAGFPQIFITDFVARLAGYGFTILVLNHWATLNVWNPVTHQWKFGFGFANPNILGINSFVLLLELAILYRFFNRFIWFGLGSIFLIILFLSHSRTCIWAFMIFIFVWIIIENHRFYSTRWLKYFVLLLPVIMLGLSIFFIYWYRISPHNPFVKIFDLFVSNRLSLGSKFLEEYGIKWGAAFVNNAEYNLDMGQVSLLLTNGVIATTVFLSYYGLANWNLLRLKYWEFIPAMIAFLCVSLTETSFARITSNPFLLTFGLMMTQFDTLEYLEIIRNRY</sequence>
<evidence type="ECO:0000313" key="2">
    <source>
        <dbReference type="EMBL" id="AHA98153.1"/>
    </source>
</evidence>
<organism evidence="2 3">
    <name type="scientific">Lactobacillus johnsonii N6.2</name>
    <dbReference type="NCBI Taxonomy" id="1408186"/>
    <lineage>
        <taxon>Bacteria</taxon>
        <taxon>Bacillati</taxon>
        <taxon>Bacillota</taxon>
        <taxon>Bacilli</taxon>
        <taxon>Lactobacillales</taxon>
        <taxon>Lactobacillaceae</taxon>
        <taxon>Lactobacillus</taxon>
    </lineage>
</organism>
<feature type="transmembrane region" description="Helical" evidence="1">
    <location>
        <begin position="79"/>
        <end position="96"/>
    </location>
</feature>
<keyword evidence="1" id="KW-1133">Transmembrane helix</keyword>